<dbReference type="InterPro" id="IPR007361">
    <property type="entry name" value="DUF427"/>
</dbReference>
<dbReference type="OrthoDB" id="9815163at2"/>
<dbReference type="PANTHER" id="PTHR34310">
    <property type="entry name" value="DUF427 DOMAIN PROTEIN (AFU_ORTHOLOGUE AFUA_3G02220)"/>
    <property type="match status" value="1"/>
</dbReference>
<organism evidence="2 3">
    <name type="scientific">Qipengyuania nanhaisediminis</name>
    <dbReference type="NCBI Taxonomy" id="604088"/>
    <lineage>
        <taxon>Bacteria</taxon>
        <taxon>Pseudomonadati</taxon>
        <taxon>Pseudomonadota</taxon>
        <taxon>Alphaproteobacteria</taxon>
        <taxon>Sphingomonadales</taxon>
        <taxon>Erythrobacteraceae</taxon>
        <taxon>Qipengyuania</taxon>
    </lineage>
</organism>
<evidence type="ECO:0000259" key="1">
    <source>
        <dbReference type="Pfam" id="PF04248"/>
    </source>
</evidence>
<keyword evidence="3" id="KW-1185">Reference proteome</keyword>
<dbReference type="InterPro" id="IPR038694">
    <property type="entry name" value="DUF427_sf"/>
</dbReference>
<dbReference type="STRING" id="604088.SAMN04488060_0893"/>
<accession>A0A1I5LBS2</accession>
<protein>
    <submittedName>
        <fullName evidence="2">Nucleotidyltransferase</fullName>
    </submittedName>
</protein>
<proteinExistence type="predicted"/>
<reference evidence="3" key="1">
    <citation type="submission" date="2016-10" db="EMBL/GenBank/DDBJ databases">
        <authorList>
            <person name="Varghese N."/>
            <person name="Submissions S."/>
        </authorList>
    </citation>
    <scope>NUCLEOTIDE SEQUENCE [LARGE SCALE GENOMIC DNA]</scope>
    <source>
        <strain evidence="3">CGMCC 1.7715</strain>
    </source>
</reference>
<dbReference type="Pfam" id="PF04248">
    <property type="entry name" value="NTP_transf_9"/>
    <property type="match status" value="1"/>
</dbReference>
<dbReference type="PANTHER" id="PTHR34310:SF5">
    <property type="entry name" value="DUF427 DOMAIN PROTEIN (AFU_ORTHOLOGUE AFUA_3G02220)"/>
    <property type="match status" value="1"/>
</dbReference>
<name>A0A1I5LBS2_9SPHN</name>
<dbReference type="Proteomes" id="UP000199331">
    <property type="component" value="Unassembled WGS sequence"/>
</dbReference>
<dbReference type="Gene3D" id="2.170.150.40">
    <property type="entry name" value="Domain of unknown function (DUF427)"/>
    <property type="match status" value="1"/>
</dbReference>
<dbReference type="EMBL" id="FOWZ01000001">
    <property type="protein sequence ID" value="SFO94632.1"/>
    <property type="molecule type" value="Genomic_DNA"/>
</dbReference>
<dbReference type="RefSeq" id="WP_090477627.1">
    <property type="nucleotide sequence ID" value="NZ_FOWZ01000001.1"/>
</dbReference>
<dbReference type="GO" id="GO:0016740">
    <property type="term" value="F:transferase activity"/>
    <property type="evidence" value="ECO:0007669"/>
    <property type="project" value="UniProtKB-KW"/>
</dbReference>
<gene>
    <name evidence="2" type="ORF">SAMN04488060_0893</name>
</gene>
<feature type="domain" description="DUF427" evidence="1">
    <location>
        <begin position="3"/>
        <end position="89"/>
    </location>
</feature>
<keyword evidence="2" id="KW-0808">Transferase</keyword>
<evidence type="ECO:0000313" key="3">
    <source>
        <dbReference type="Proteomes" id="UP000199331"/>
    </source>
</evidence>
<evidence type="ECO:0000313" key="2">
    <source>
        <dbReference type="EMBL" id="SFO94632.1"/>
    </source>
</evidence>
<dbReference type="AlphaFoldDB" id="A0A1I5LBS2"/>
<sequence length="96" mass="10367">MTVTALWNGEEIARSDETLVVEGNHYFPPSSVARSALVPSDKTTVCSWKGVAQYHSINAGGDINTDAAWYYPNPKDAAGEIKDHIAFGNGVEVVEE</sequence>